<evidence type="ECO:0000259" key="2">
    <source>
        <dbReference type="Pfam" id="PF13439"/>
    </source>
</evidence>
<keyword evidence="3" id="KW-0808">Transferase</keyword>
<dbReference type="PANTHER" id="PTHR45947">
    <property type="entry name" value="SULFOQUINOVOSYL TRANSFERASE SQD2"/>
    <property type="match status" value="1"/>
</dbReference>
<proteinExistence type="predicted"/>
<dbReference type="InterPro" id="IPR028098">
    <property type="entry name" value="Glyco_trans_4-like_N"/>
</dbReference>
<dbReference type="PANTHER" id="PTHR45947:SF3">
    <property type="entry name" value="SULFOQUINOVOSYL TRANSFERASE SQD2"/>
    <property type="match status" value="1"/>
</dbReference>
<dbReference type="CDD" id="cd03811">
    <property type="entry name" value="GT4_GT28_WabH-like"/>
    <property type="match status" value="1"/>
</dbReference>
<evidence type="ECO:0000259" key="1">
    <source>
        <dbReference type="Pfam" id="PF00534"/>
    </source>
</evidence>
<dbReference type="Gene3D" id="3.40.50.2000">
    <property type="entry name" value="Glycogen Phosphorylase B"/>
    <property type="match status" value="2"/>
</dbReference>
<name>A0A327W5Y3_9BACT</name>
<organism evidence="3 4">
    <name type="scientific">Chitinophaga dinghuensis</name>
    <dbReference type="NCBI Taxonomy" id="1539050"/>
    <lineage>
        <taxon>Bacteria</taxon>
        <taxon>Pseudomonadati</taxon>
        <taxon>Bacteroidota</taxon>
        <taxon>Chitinophagia</taxon>
        <taxon>Chitinophagales</taxon>
        <taxon>Chitinophagaceae</taxon>
        <taxon>Chitinophaga</taxon>
    </lineage>
</organism>
<reference evidence="3 4" key="1">
    <citation type="submission" date="2018-06" db="EMBL/GenBank/DDBJ databases">
        <title>Genomic Encyclopedia of Archaeal and Bacterial Type Strains, Phase II (KMG-II): from individual species to whole genera.</title>
        <authorList>
            <person name="Goeker M."/>
        </authorList>
    </citation>
    <scope>NUCLEOTIDE SEQUENCE [LARGE SCALE GENOMIC DNA]</scope>
    <source>
        <strain evidence="3 4">DSM 29821</strain>
    </source>
</reference>
<dbReference type="InterPro" id="IPR050194">
    <property type="entry name" value="Glycosyltransferase_grp1"/>
</dbReference>
<dbReference type="Pfam" id="PF00534">
    <property type="entry name" value="Glycos_transf_1"/>
    <property type="match status" value="1"/>
</dbReference>
<feature type="domain" description="Glycosyl transferase family 1" evidence="1">
    <location>
        <begin position="198"/>
        <end position="348"/>
    </location>
</feature>
<dbReference type="Proteomes" id="UP000249819">
    <property type="component" value="Unassembled WGS sequence"/>
</dbReference>
<dbReference type="InterPro" id="IPR001296">
    <property type="entry name" value="Glyco_trans_1"/>
</dbReference>
<dbReference type="EMBL" id="QLMA01000002">
    <property type="protein sequence ID" value="RAJ85815.1"/>
    <property type="molecule type" value="Genomic_DNA"/>
</dbReference>
<dbReference type="GO" id="GO:0016758">
    <property type="term" value="F:hexosyltransferase activity"/>
    <property type="evidence" value="ECO:0007669"/>
    <property type="project" value="TreeGrafter"/>
</dbReference>
<dbReference type="AlphaFoldDB" id="A0A327W5Y3"/>
<evidence type="ECO:0000313" key="3">
    <source>
        <dbReference type="EMBL" id="RAJ85815.1"/>
    </source>
</evidence>
<accession>A0A327W5Y3</accession>
<keyword evidence="4" id="KW-1185">Reference proteome</keyword>
<sequence length="377" mass="41633">MLQTQDIKYVFLMPSLSGGGGEKVFVNLANELAEKGLIVELVIFHSGGILEPLLSGKVSKVVLNTRLKKSLFPIMSYMKGNKGAVIFTGPQYLNFMAIAANRLTGRKCSIIATHHNFPDSELKALGIVGKYAGSLMKWLYPKAERVVAVSDGLRQYLVESIRLSPEKVKRIYNPVVNELLYSLAKAEAGHPWLERTADVRVIIAIGRMVSVKNFELLIQAFAVLAQEDASLRMIIIGDGPERDNLLHSTRNTGFEDRVDFPGEKTNPYAYLSRSAVMVSSSDSETFSITTVEAMALGIPVVATATAGVKEVLENGKYGRMVPVRTTPEILAEAIRIELQQPREMRPVQERANEFSCARIAREYVNTALQVLPNFKSS</sequence>
<evidence type="ECO:0000313" key="4">
    <source>
        <dbReference type="Proteomes" id="UP000249819"/>
    </source>
</evidence>
<gene>
    <name evidence="3" type="ORF">CLV59_102520</name>
</gene>
<dbReference type="SUPFAM" id="SSF53756">
    <property type="entry name" value="UDP-Glycosyltransferase/glycogen phosphorylase"/>
    <property type="match status" value="1"/>
</dbReference>
<dbReference type="Pfam" id="PF13439">
    <property type="entry name" value="Glyco_transf_4"/>
    <property type="match status" value="1"/>
</dbReference>
<protein>
    <submittedName>
        <fullName evidence="3">Glycosyltransferase involved in cell wall biosynthesis</fullName>
    </submittedName>
</protein>
<dbReference type="OrthoDB" id="9811239at2"/>
<feature type="domain" description="Glycosyltransferase subfamily 4-like N-terminal" evidence="2">
    <location>
        <begin position="19"/>
        <end position="175"/>
    </location>
</feature>
<comment type="caution">
    <text evidence="3">The sequence shown here is derived from an EMBL/GenBank/DDBJ whole genome shotgun (WGS) entry which is preliminary data.</text>
</comment>